<dbReference type="EMBL" id="JAELUP010000010">
    <property type="protein sequence ID" value="MBJ6360548.1"/>
    <property type="molecule type" value="Genomic_DNA"/>
</dbReference>
<dbReference type="Proteomes" id="UP000640274">
    <property type="component" value="Unassembled WGS sequence"/>
</dbReference>
<dbReference type="RefSeq" id="WP_199018101.1">
    <property type="nucleotide sequence ID" value="NZ_JAELUP010000010.1"/>
</dbReference>
<feature type="transmembrane region" description="Helical" evidence="1">
    <location>
        <begin position="139"/>
        <end position="166"/>
    </location>
</feature>
<reference evidence="2" key="1">
    <citation type="submission" date="2020-12" db="EMBL/GenBank/DDBJ databases">
        <authorList>
            <person name="Huq M.A."/>
        </authorList>
    </citation>
    <scope>NUCLEOTIDE SEQUENCE</scope>
    <source>
        <strain evidence="2">MAHUQ-46</strain>
    </source>
</reference>
<keyword evidence="3" id="KW-1185">Reference proteome</keyword>
<evidence type="ECO:0000256" key="1">
    <source>
        <dbReference type="SAM" id="Phobius"/>
    </source>
</evidence>
<dbReference type="PANTHER" id="PTHR36832">
    <property type="entry name" value="SLR1174 PROTEIN-RELATED"/>
    <property type="match status" value="1"/>
</dbReference>
<proteinExistence type="predicted"/>
<name>A0A934MP56_9BACL</name>
<dbReference type="InterPro" id="IPR010390">
    <property type="entry name" value="ABC-2_transporter-like"/>
</dbReference>
<feature type="transmembrane region" description="Helical" evidence="1">
    <location>
        <begin position="226"/>
        <end position="245"/>
    </location>
</feature>
<keyword evidence="1" id="KW-0812">Transmembrane</keyword>
<protein>
    <submittedName>
        <fullName evidence="2">ABC-2 family transporter protein</fullName>
    </submittedName>
</protein>
<comment type="caution">
    <text evidence="2">The sequence shown here is derived from an EMBL/GenBank/DDBJ whole genome shotgun (WGS) entry which is preliminary data.</text>
</comment>
<accession>A0A934MP56</accession>
<feature type="transmembrane region" description="Helical" evidence="1">
    <location>
        <begin position="110"/>
        <end position="127"/>
    </location>
</feature>
<keyword evidence="1" id="KW-1133">Transmembrane helix</keyword>
<dbReference type="AlphaFoldDB" id="A0A934MP56"/>
<feature type="transmembrane region" description="Helical" evidence="1">
    <location>
        <begin position="54"/>
        <end position="73"/>
    </location>
</feature>
<dbReference type="Pfam" id="PF06182">
    <property type="entry name" value="ABC2_membrane_6"/>
    <property type="match status" value="1"/>
</dbReference>
<gene>
    <name evidence="2" type="ORF">JFN88_04310</name>
</gene>
<dbReference type="PANTHER" id="PTHR36832:SF2">
    <property type="entry name" value="INTEGRAL MEMBRANE PROTEIN"/>
    <property type="match status" value="1"/>
</dbReference>
<keyword evidence="1" id="KW-0472">Membrane</keyword>
<feature type="transmembrane region" description="Helical" evidence="1">
    <location>
        <begin position="21"/>
        <end position="42"/>
    </location>
</feature>
<feature type="transmembrane region" description="Helical" evidence="1">
    <location>
        <begin position="178"/>
        <end position="198"/>
    </location>
</feature>
<organism evidence="2 3">
    <name type="scientific">Paenibacillus roseus</name>
    <dbReference type="NCBI Taxonomy" id="2798579"/>
    <lineage>
        <taxon>Bacteria</taxon>
        <taxon>Bacillati</taxon>
        <taxon>Bacillota</taxon>
        <taxon>Bacilli</taxon>
        <taxon>Bacillales</taxon>
        <taxon>Paenibacillaceae</taxon>
        <taxon>Paenibacillus</taxon>
    </lineage>
</organism>
<sequence>MFSLTLARKSYARNLQYRSAHLMRTFASVIIGYIYIAVWMGVSEGQALGDYGMHGIISYIAFNQACLWVIMATNGLGIEEWVRTGQISHELMKPMHFFWYMQNREWGQTWYQLLYSTIPILLIYIVVLKIRMPEHPITWLWTLIAMLLAAYIAICIAYLIGIAAFWTTESRWLNGVHMGLNMLLSGFFIPVEWLPGWLKTISALSPYPSLQYVPSRIYLELDSFNALKLSLFWCLLLTICCFAITRTVRRKVEVQGG</sequence>
<evidence type="ECO:0000313" key="2">
    <source>
        <dbReference type="EMBL" id="MBJ6360548.1"/>
    </source>
</evidence>
<evidence type="ECO:0000313" key="3">
    <source>
        <dbReference type="Proteomes" id="UP000640274"/>
    </source>
</evidence>